<name>A0A1L3JDK3_9SPHN</name>
<feature type="transmembrane region" description="Helical" evidence="1">
    <location>
        <begin position="92"/>
        <end position="112"/>
    </location>
</feature>
<gene>
    <name evidence="4" type="ORF">LPB140_10985</name>
</gene>
<feature type="transmembrane region" description="Helical" evidence="1">
    <location>
        <begin position="53"/>
        <end position="71"/>
    </location>
</feature>
<evidence type="ECO:0000259" key="2">
    <source>
        <dbReference type="PROSITE" id="PS50883"/>
    </source>
</evidence>
<evidence type="ECO:0000259" key="3">
    <source>
        <dbReference type="PROSITE" id="PS50887"/>
    </source>
</evidence>
<dbReference type="Pfam" id="PF00563">
    <property type="entry name" value="EAL"/>
    <property type="match status" value="1"/>
</dbReference>
<dbReference type="FunFam" id="3.30.70.270:FF:000001">
    <property type="entry name" value="Diguanylate cyclase domain protein"/>
    <property type="match status" value="1"/>
</dbReference>
<dbReference type="STRING" id="1913578.LPB140_10985"/>
<dbReference type="EMBL" id="CP018154">
    <property type="protein sequence ID" value="APG63221.1"/>
    <property type="molecule type" value="Genomic_DNA"/>
</dbReference>
<organism evidence="4 5">
    <name type="scientific">Sphingorhabdus lutea</name>
    <dbReference type="NCBI Taxonomy" id="1913578"/>
    <lineage>
        <taxon>Bacteria</taxon>
        <taxon>Pseudomonadati</taxon>
        <taxon>Pseudomonadota</taxon>
        <taxon>Alphaproteobacteria</taxon>
        <taxon>Sphingomonadales</taxon>
        <taxon>Sphingomonadaceae</taxon>
        <taxon>Sphingorhabdus</taxon>
    </lineage>
</organism>
<dbReference type="Gene3D" id="3.30.450.20">
    <property type="entry name" value="PAS domain"/>
    <property type="match status" value="1"/>
</dbReference>
<evidence type="ECO:0008006" key="6">
    <source>
        <dbReference type="Google" id="ProtNLM"/>
    </source>
</evidence>
<feature type="domain" description="EAL" evidence="2">
    <location>
        <begin position="498"/>
        <end position="748"/>
    </location>
</feature>
<dbReference type="CDD" id="cd01949">
    <property type="entry name" value="GGDEF"/>
    <property type="match status" value="1"/>
</dbReference>
<evidence type="ECO:0000313" key="5">
    <source>
        <dbReference type="Proteomes" id="UP000242561"/>
    </source>
</evidence>
<dbReference type="PANTHER" id="PTHR44757:SF2">
    <property type="entry name" value="BIOFILM ARCHITECTURE MAINTENANCE PROTEIN MBAA"/>
    <property type="match status" value="1"/>
</dbReference>
<dbReference type="PROSITE" id="PS50887">
    <property type="entry name" value="GGDEF"/>
    <property type="match status" value="1"/>
</dbReference>
<dbReference type="GO" id="GO:0003824">
    <property type="term" value="F:catalytic activity"/>
    <property type="evidence" value="ECO:0007669"/>
    <property type="project" value="UniProtKB-ARBA"/>
</dbReference>
<dbReference type="Gene3D" id="3.20.20.450">
    <property type="entry name" value="EAL domain"/>
    <property type="match status" value="1"/>
</dbReference>
<feature type="transmembrane region" description="Helical" evidence="1">
    <location>
        <begin position="27"/>
        <end position="47"/>
    </location>
</feature>
<dbReference type="Gene3D" id="3.30.70.270">
    <property type="match status" value="1"/>
</dbReference>
<keyword evidence="1" id="KW-0812">Transmembrane</keyword>
<dbReference type="SUPFAM" id="SSF55073">
    <property type="entry name" value="Nucleotide cyclase"/>
    <property type="match status" value="1"/>
</dbReference>
<dbReference type="PANTHER" id="PTHR44757">
    <property type="entry name" value="DIGUANYLATE CYCLASE DGCP"/>
    <property type="match status" value="1"/>
</dbReference>
<dbReference type="InterPro" id="IPR029787">
    <property type="entry name" value="Nucleotide_cyclase"/>
</dbReference>
<dbReference type="InterPro" id="IPR000160">
    <property type="entry name" value="GGDEF_dom"/>
</dbReference>
<dbReference type="SMART" id="SM00052">
    <property type="entry name" value="EAL"/>
    <property type="match status" value="1"/>
</dbReference>
<dbReference type="SMART" id="SM00267">
    <property type="entry name" value="GGDEF"/>
    <property type="match status" value="1"/>
</dbReference>
<feature type="domain" description="GGDEF" evidence="3">
    <location>
        <begin position="357"/>
        <end position="489"/>
    </location>
</feature>
<sequence>MQVEQNKDIALELPLLRRLLTEHAQNSMASIFANLFNALIISYFFWLDGNKNIVLAGAAIFILIVSRRYMLAKQIKSGDVADDDLVKIKRSIEVNALALGGWWGATISVLMINAGPGQAILLVIVGAGKMATGAISYRAISRAAYYFIASSGIGCGVALAIFGSSSTMAGAFLLAIFMLILMHNVRGNYQNILEEYRKSQDIKNNNETINMLLHDFKEQGSDWLIEIDNDGNVVDPSARFAHAMNMTIAELSGANFLNLFKSGGDKLRVADNIKSNLAFRNRYLMFDNGANEHCLAVSARPVRDANIAFRGVASDITTQRAAEMKVSYMAHFDSLTGLANRFQFNQRLNALLNSEQNKLALILIDLDQFKSVNDSLGHSAGDKLLKGVARSLQNCLTADQFVARLGGDEFAIIIPDGGKQDVQNVADKILAAFKQPILCDEQSIVIGASIGAALCPDNGENSDEIMINADLALYSAKANGRNQLKFYQADMSDIAKNRQILEQDLHNALANNELELHYQSFLDMKLGKVVGYEALLRWQHPTRGIIMPNDFISIAEETGLIVPIGEWIIRQAMEDMSHWDEDIQMAINLSPIQLRSSNLIPTIINALATNAVNPARISMEITENVLMQESEANLEILHKIRELGLKIALDDFGTGYSSLNYLRTFPFDKIKIDRCFVDEINEREDCRAIVQSVVNLANQLGMTTTAEGVENDLQAERLLAHGCDHAQGFLYGRAVPLRDTALRPIISENILETALNSYKKLPVTKGAHTRRSHKKYRA</sequence>
<dbReference type="SUPFAM" id="SSF55785">
    <property type="entry name" value="PYP-like sensor domain (PAS domain)"/>
    <property type="match status" value="1"/>
</dbReference>
<evidence type="ECO:0000313" key="4">
    <source>
        <dbReference type="EMBL" id="APG63221.1"/>
    </source>
</evidence>
<dbReference type="AlphaFoldDB" id="A0A1L3JDK3"/>
<dbReference type="PROSITE" id="PS50883">
    <property type="entry name" value="EAL"/>
    <property type="match status" value="1"/>
</dbReference>
<reference evidence="4 5" key="1">
    <citation type="submission" date="2016-11" db="EMBL/GenBank/DDBJ databases">
        <title>Sphingorhabdus sp. LPB0140, isolated from marine environment.</title>
        <authorList>
            <person name="Kim E."/>
            <person name="Yi H."/>
        </authorList>
    </citation>
    <scope>NUCLEOTIDE SEQUENCE [LARGE SCALE GENOMIC DNA]</scope>
    <source>
        <strain evidence="4 5">LPB0140</strain>
    </source>
</reference>
<dbReference type="Pfam" id="PF00990">
    <property type="entry name" value="GGDEF"/>
    <property type="match status" value="1"/>
</dbReference>
<keyword evidence="1" id="KW-0472">Membrane</keyword>
<dbReference type="KEGG" id="sphl:LPB140_10985"/>
<keyword evidence="5" id="KW-1185">Reference proteome</keyword>
<dbReference type="InterPro" id="IPR035919">
    <property type="entry name" value="EAL_sf"/>
</dbReference>
<dbReference type="InterPro" id="IPR035965">
    <property type="entry name" value="PAS-like_dom_sf"/>
</dbReference>
<dbReference type="CDD" id="cd01948">
    <property type="entry name" value="EAL"/>
    <property type="match status" value="1"/>
</dbReference>
<dbReference type="InterPro" id="IPR043128">
    <property type="entry name" value="Rev_trsase/Diguanyl_cyclase"/>
</dbReference>
<evidence type="ECO:0000256" key="1">
    <source>
        <dbReference type="SAM" id="Phobius"/>
    </source>
</evidence>
<dbReference type="SUPFAM" id="SSF141868">
    <property type="entry name" value="EAL domain-like"/>
    <property type="match status" value="1"/>
</dbReference>
<dbReference type="InterPro" id="IPR001633">
    <property type="entry name" value="EAL_dom"/>
</dbReference>
<accession>A0A1L3JDK3</accession>
<dbReference type="NCBIfam" id="TIGR00254">
    <property type="entry name" value="GGDEF"/>
    <property type="match status" value="1"/>
</dbReference>
<feature type="transmembrane region" description="Helical" evidence="1">
    <location>
        <begin position="118"/>
        <end position="137"/>
    </location>
</feature>
<keyword evidence="1" id="KW-1133">Transmembrane helix</keyword>
<protein>
    <recommendedName>
        <fullName evidence="6">EAL domain-containing protein</fullName>
    </recommendedName>
</protein>
<proteinExistence type="predicted"/>
<dbReference type="InterPro" id="IPR052155">
    <property type="entry name" value="Biofilm_reg_signaling"/>
</dbReference>
<dbReference type="RefSeq" id="WP_072559873.1">
    <property type="nucleotide sequence ID" value="NZ_CP018154.1"/>
</dbReference>
<dbReference type="Proteomes" id="UP000242561">
    <property type="component" value="Chromosome"/>
</dbReference>